<dbReference type="Proteomes" id="UP000249061">
    <property type="component" value="Unassembled WGS sequence"/>
</dbReference>
<dbReference type="Gene3D" id="3.40.1280.10">
    <property type="match status" value="1"/>
</dbReference>
<dbReference type="NCBIfam" id="NF008692">
    <property type="entry name" value="PRK11713.1-5"/>
    <property type="match status" value="1"/>
</dbReference>
<evidence type="ECO:0000256" key="2">
    <source>
        <dbReference type="ARBA" id="ARBA00005528"/>
    </source>
</evidence>
<comment type="caution">
    <text evidence="13">The sequence shown here is derived from an EMBL/GenBank/DDBJ whole genome shotgun (WGS) entry which is preliminary data.</text>
</comment>
<dbReference type="Pfam" id="PF20260">
    <property type="entry name" value="PUA_4"/>
    <property type="match status" value="1"/>
</dbReference>
<evidence type="ECO:0000259" key="12">
    <source>
        <dbReference type="Pfam" id="PF20260"/>
    </source>
</evidence>
<evidence type="ECO:0000256" key="5">
    <source>
        <dbReference type="ARBA" id="ARBA00022603"/>
    </source>
</evidence>
<keyword evidence="4 10" id="KW-0698">rRNA processing</keyword>
<evidence type="ECO:0000256" key="3">
    <source>
        <dbReference type="ARBA" id="ARBA00022490"/>
    </source>
</evidence>
<dbReference type="NCBIfam" id="TIGR00046">
    <property type="entry name" value="RsmE family RNA methyltransferase"/>
    <property type="match status" value="1"/>
</dbReference>
<accession>A0A2W5SN86</accession>
<evidence type="ECO:0000313" key="13">
    <source>
        <dbReference type="EMBL" id="PZR04599.1"/>
    </source>
</evidence>
<dbReference type="InterPro" id="IPR029026">
    <property type="entry name" value="tRNA_m1G_MTases_N"/>
</dbReference>
<evidence type="ECO:0000256" key="6">
    <source>
        <dbReference type="ARBA" id="ARBA00022679"/>
    </source>
</evidence>
<protein>
    <recommendedName>
        <fullName evidence="10">Ribosomal RNA small subunit methyltransferase E</fullName>
        <ecNumber evidence="10">2.1.1.193</ecNumber>
    </recommendedName>
</protein>
<evidence type="ECO:0000256" key="1">
    <source>
        <dbReference type="ARBA" id="ARBA00004496"/>
    </source>
</evidence>
<organism evidence="13 14">
    <name type="scientific">Archangium gephyra</name>
    <dbReference type="NCBI Taxonomy" id="48"/>
    <lineage>
        <taxon>Bacteria</taxon>
        <taxon>Pseudomonadati</taxon>
        <taxon>Myxococcota</taxon>
        <taxon>Myxococcia</taxon>
        <taxon>Myxococcales</taxon>
        <taxon>Cystobacterineae</taxon>
        <taxon>Archangiaceae</taxon>
        <taxon>Archangium</taxon>
    </lineage>
</organism>
<feature type="domain" description="Ribosomal RNA small subunit methyltransferase E PUA-like" evidence="12">
    <location>
        <begin position="17"/>
        <end position="53"/>
    </location>
</feature>
<sequence length="240" mass="25278">MIRVLLPDAASGAVRVEGARLHYLARVLRLETGDSLEVFDGQGRAFDAKVSSMADEVAVLTLGAPREAPAPRRITLVQGLPKGDKLELVLQKGTELGASGFVPAACERSVVKLDGKEEKKRERWQRIVEEAARQCGRADVPQVAMPGKLLDSVKALGPDVAVLVLDEEERAVPLSAAVASMGDKPLALVIGPEGGLSRNEVSALHALGATPVTLGRLILRTETAGLAALAVLRHLDGLLG</sequence>
<dbReference type="InterPro" id="IPR029028">
    <property type="entry name" value="Alpha/beta_knot_MTases"/>
</dbReference>
<evidence type="ECO:0000256" key="8">
    <source>
        <dbReference type="ARBA" id="ARBA00025699"/>
    </source>
</evidence>
<dbReference type="PANTHER" id="PTHR30027:SF3">
    <property type="entry name" value="16S RRNA (URACIL(1498)-N(3))-METHYLTRANSFERASE"/>
    <property type="match status" value="1"/>
</dbReference>
<evidence type="ECO:0000256" key="4">
    <source>
        <dbReference type="ARBA" id="ARBA00022552"/>
    </source>
</evidence>
<comment type="similarity">
    <text evidence="2 10">Belongs to the RNA methyltransferase RsmE family.</text>
</comment>
<dbReference type="InterPro" id="IPR015947">
    <property type="entry name" value="PUA-like_sf"/>
</dbReference>
<gene>
    <name evidence="13" type="ORF">DI536_33945</name>
</gene>
<dbReference type="PIRSF" id="PIRSF015601">
    <property type="entry name" value="MTase_slr0722"/>
    <property type="match status" value="1"/>
</dbReference>
<evidence type="ECO:0000259" key="11">
    <source>
        <dbReference type="Pfam" id="PF04452"/>
    </source>
</evidence>
<dbReference type="SUPFAM" id="SSF75217">
    <property type="entry name" value="alpha/beta knot"/>
    <property type="match status" value="1"/>
</dbReference>
<keyword evidence="5 10" id="KW-0489">Methyltransferase</keyword>
<comment type="function">
    <text evidence="8 10">Specifically methylates the N3 position of the uracil ring of uridine 1498 (m3U1498) in 16S rRNA. Acts on the fully assembled 30S ribosomal subunit.</text>
</comment>
<reference evidence="13 14" key="1">
    <citation type="submission" date="2017-08" db="EMBL/GenBank/DDBJ databases">
        <title>Infants hospitalized years apart are colonized by the same room-sourced microbial strains.</title>
        <authorList>
            <person name="Brooks B."/>
            <person name="Olm M.R."/>
            <person name="Firek B.A."/>
            <person name="Baker R."/>
            <person name="Thomas B.C."/>
            <person name="Morowitz M.J."/>
            <person name="Banfield J.F."/>
        </authorList>
    </citation>
    <scope>NUCLEOTIDE SEQUENCE [LARGE SCALE GENOMIC DNA]</scope>
    <source>
        <strain evidence="13">S2_003_000_R2_14</strain>
    </source>
</reference>
<keyword evidence="7 10" id="KW-0949">S-adenosyl-L-methionine</keyword>
<evidence type="ECO:0000256" key="7">
    <source>
        <dbReference type="ARBA" id="ARBA00022691"/>
    </source>
</evidence>
<dbReference type="InterPro" id="IPR046887">
    <property type="entry name" value="RsmE_PUA-like"/>
</dbReference>
<name>A0A2W5SN86_9BACT</name>
<keyword evidence="6 10" id="KW-0808">Transferase</keyword>
<dbReference type="SUPFAM" id="SSF88697">
    <property type="entry name" value="PUA domain-like"/>
    <property type="match status" value="1"/>
</dbReference>
<keyword evidence="3 10" id="KW-0963">Cytoplasm</keyword>
<dbReference type="PANTHER" id="PTHR30027">
    <property type="entry name" value="RIBOSOMAL RNA SMALL SUBUNIT METHYLTRANSFERASE E"/>
    <property type="match status" value="1"/>
</dbReference>
<dbReference type="GO" id="GO:0005737">
    <property type="term" value="C:cytoplasm"/>
    <property type="evidence" value="ECO:0007669"/>
    <property type="project" value="UniProtKB-SubCell"/>
</dbReference>
<dbReference type="InterPro" id="IPR046886">
    <property type="entry name" value="RsmE_MTase_dom"/>
</dbReference>
<comment type="catalytic activity">
    <reaction evidence="9 10">
        <text>uridine(1498) in 16S rRNA + S-adenosyl-L-methionine = N(3)-methyluridine(1498) in 16S rRNA + S-adenosyl-L-homocysteine + H(+)</text>
        <dbReference type="Rhea" id="RHEA:42920"/>
        <dbReference type="Rhea" id="RHEA-COMP:10283"/>
        <dbReference type="Rhea" id="RHEA-COMP:10284"/>
        <dbReference type="ChEBI" id="CHEBI:15378"/>
        <dbReference type="ChEBI" id="CHEBI:57856"/>
        <dbReference type="ChEBI" id="CHEBI:59789"/>
        <dbReference type="ChEBI" id="CHEBI:65315"/>
        <dbReference type="ChEBI" id="CHEBI:74502"/>
        <dbReference type="EC" id="2.1.1.193"/>
    </reaction>
</comment>
<evidence type="ECO:0000256" key="10">
    <source>
        <dbReference type="PIRNR" id="PIRNR015601"/>
    </source>
</evidence>
<dbReference type="EMBL" id="QFQP01000055">
    <property type="protein sequence ID" value="PZR04599.1"/>
    <property type="molecule type" value="Genomic_DNA"/>
</dbReference>
<feature type="domain" description="Ribosomal RNA small subunit methyltransferase E methyltransferase" evidence="11">
    <location>
        <begin position="70"/>
        <end position="232"/>
    </location>
</feature>
<comment type="subcellular location">
    <subcellularLocation>
        <location evidence="1 10">Cytoplasm</location>
    </subcellularLocation>
</comment>
<dbReference type="Pfam" id="PF04452">
    <property type="entry name" value="Methyltrans_RNA"/>
    <property type="match status" value="1"/>
</dbReference>
<dbReference type="GO" id="GO:0070475">
    <property type="term" value="P:rRNA base methylation"/>
    <property type="evidence" value="ECO:0007669"/>
    <property type="project" value="TreeGrafter"/>
</dbReference>
<dbReference type="GO" id="GO:0070042">
    <property type="term" value="F:rRNA (uridine-N3-)-methyltransferase activity"/>
    <property type="evidence" value="ECO:0007669"/>
    <property type="project" value="TreeGrafter"/>
</dbReference>
<evidence type="ECO:0000256" key="9">
    <source>
        <dbReference type="ARBA" id="ARBA00047944"/>
    </source>
</evidence>
<dbReference type="CDD" id="cd18084">
    <property type="entry name" value="RsmE-like"/>
    <property type="match status" value="1"/>
</dbReference>
<dbReference type="InterPro" id="IPR006700">
    <property type="entry name" value="RsmE"/>
</dbReference>
<evidence type="ECO:0000313" key="14">
    <source>
        <dbReference type="Proteomes" id="UP000249061"/>
    </source>
</evidence>
<dbReference type="EC" id="2.1.1.193" evidence="10"/>
<proteinExistence type="inferred from homology"/>
<dbReference type="AlphaFoldDB" id="A0A2W5SN86"/>